<proteinExistence type="predicted"/>
<dbReference type="Proteomes" id="UP001159363">
    <property type="component" value="Chromosome X"/>
</dbReference>
<protein>
    <recommendedName>
        <fullName evidence="3">Nuclease HARBI1</fullName>
    </recommendedName>
</protein>
<reference evidence="1 2" key="1">
    <citation type="submission" date="2023-02" db="EMBL/GenBank/DDBJ databases">
        <title>LHISI_Scaffold_Assembly.</title>
        <authorList>
            <person name="Stuart O.P."/>
            <person name="Cleave R."/>
            <person name="Magrath M.J.L."/>
            <person name="Mikheyev A.S."/>
        </authorList>
    </citation>
    <scope>NUCLEOTIDE SEQUENCE [LARGE SCALE GENOMIC DNA]</scope>
    <source>
        <strain evidence="1">Daus_M_001</strain>
        <tissue evidence="1">Leg muscle</tissue>
    </source>
</reference>
<accession>A0ABQ9HQF5</accession>
<dbReference type="EMBL" id="JARBHB010000004">
    <property type="protein sequence ID" value="KAJ8886311.1"/>
    <property type="molecule type" value="Genomic_DNA"/>
</dbReference>
<evidence type="ECO:0000313" key="2">
    <source>
        <dbReference type="Proteomes" id="UP001159363"/>
    </source>
</evidence>
<evidence type="ECO:0008006" key="3">
    <source>
        <dbReference type="Google" id="ProtNLM"/>
    </source>
</evidence>
<comment type="caution">
    <text evidence="1">The sequence shown here is derived from an EMBL/GenBank/DDBJ whole genome shotgun (WGS) entry which is preliminary data.</text>
</comment>
<sequence length="132" mass="15130">MSGEYKNFTGLNPTDVEYFINLLGPRIHKRNTVFREAISVQDRLAVTLLYLATEDSTCSTYVSSVLGSLLHKYADRSSRLKENVKIPDNQEEWMKIRKEFIDLWNFPHAVGALDGKHVVIQSPFNSGTDFYN</sequence>
<name>A0ABQ9HQF5_9NEOP</name>
<gene>
    <name evidence="1" type="ORF">PR048_012522</name>
</gene>
<evidence type="ECO:0000313" key="1">
    <source>
        <dbReference type="EMBL" id="KAJ8886311.1"/>
    </source>
</evidence>
<organism evidence="1 2">
    <name type="scientific">Dryococelus australis</name>
    <dbReference type="NCBI Taxonomy" id="614101"/>
    <lineage>
        <taxon>Eukaryota</taxon>
        <taxon>Metazoa</taxon>
        <taxon>Ecdysozoa</taxon>
        <taxon>Arthropoda</taxon>
        <taxon>Hexapoda</taxon>
        <taxon>Insecta</taxon>
        <taxon>Pterygota</taxon>
        <taxon>Neoptera</taxon>
        <taxon>Polyneoptera</taxon>
        <taxon>Phasmatodea</taxon>
        <taxon>Verophasmatodea</taxon>
        <taxon>Anareolatae</taxon>
        <taxon>Phasmatidae</taxon>
        <taxon>Eurycanthinae</taxon>
        <taxon>Dryococelus</taxon>
    </lineage>
</organism>
<keyword evidence="2" id="KW-1185">Reference proteome</keyword>